<dbReference type="EMBL" id="JARKIE010000120">
    <property type="protein sequence ID" value="KAJ7681263.1"/>
    <property type="molecule type" value="Genomic_DNA"/>
</dbReference>
<sequence length="175" mass="19253">MYNRAGTTPEFKGDCGLHSDYGYPHTCCQPPEKEQSFAMMTSTYDKSKPRVTGFPASKSETEILMGRCEAQILSALYHPPSIGTPSLPPFKKQHPSGSSAAVSSMSPPRGCPDKWHPGHQRADDLNTQVVWRTSEDQFWTEMVPVGKVTSATARLSKDNTRCGVHAQRANFVVHG</sequence>
<comment type="caution">
    <text evidence="2">The sequence shown here is derived from an EMBL/GenBank/DDBJ whole genome shotgun (WGS) entry which is preliminary data.</text>
</comment>
<organism evidence="2 3">
    <name type="scientific">Mycena rosella</name>
    <name type="common">Pink bonnet</name>
    <name type="synonym">Agaricus rosellus</name>
    <dbReference type="NCBI Taxonomy" id="1033263"/>
    <lineage>
        <taxon>Eukaryota</taxon>
        <taxon>Fungi</taxon>
        <taxon>Dikarya</taxon>
        <taxon>Basidiomycota</taxon>
        <taxon>Agaricomycotina</taxon>
        <taxon>Agaricomycetes</taxon>
        <taxon>Agaricomycetidae</taxon>
        <taxon>Agaricales</taxon>
        <taxon>Marasmiineae</taxon>
        <taxon>Mycenaceae</taxon>
        <taxon>Mycena</taxon>
    </lineage>
</organism>
<proteinExistence type="predicted"/>
<gene>
    <name evidence="2" type="ORF">B0H17DRAFT_1138558</name>
</gene>
<name>A0AAD7GC45_MYCRO</name>
<keyword evidence="3" id="KW-1185">Reference proteome</keyword>
<feature type="compositionally biased region" description="Low complexity" evidence="1">
    <location>
        <begin position="95"/>
        <end position="108"/>
    </location>
</feature>
<dbReference type="AlphaFoldDB" id="A0AAD7GC45"/>
<feature type="region of interest" description="Disordered" evidence="1">
    <location>
        <begin position="84"/>
        <end position="110"/>
    </location>
</feature>
<reference evidence="2" key="1">
    <citation type="submission" date="2023-03" db="EMBL/GenBank/DDBJ databases">
        <title>Massive genome expansion in bonnet fungi (Mycena s.s.) driven by repeated elements and novel gene families across ecological guilds.</title>
        <authorList>
            <consortium name="Lawrence Berkeley National Laboratory"/>
            <person name="Harder C.B."/>
            <person name="Miyauchi S."/>
            <person name="Viragh M."/>
            <person name="Kuo A."/>
            <person name="Thoen E."/>
            <person name="Andreopoulos B."/>
            <person name="Lu D."/>
            <person name="Skrede I."/>
            <person name="Drula E."/>
            <person name="Henrissat B."/>
            <person name="Morin E."/>
            <person name="Kohler A."/>
            <person name="Barry K."/>
            <person name="LaButti K."/>
            <person name="Morin E."/>
            <person name="Salamov A."/>
            <person name="Lipzen A."/>
            <person name="Mereny Z."/>
            <person name="Hegedus B."/>
            <person name="Baldrian P."/>
            <person name="Stursova M."/>
            <person name="Weitz H."/>
            <person name="Taylor A."/>
            <person name="Grigoriev I.V."/>
            <person name="Nagy L.G."/>
            <person name="Martin F."/>
            <person name="Kauserud H."/>
        </authorList>
    </citation>
    <scope>NUCLEOTIDE SEQUENCE</scope>
    <source>
        <strain evidence="2">CBHHK067</strain>
    </source>
</reference>
<accession>A0AAD7GC45</accession>
<protein>
    <submittedName>
        <fullName evidence="2">Uncharacterized protein</fullName>
    </submittedName>
</protein>
<evidence type="ECO:0000256" key="1">
    <source>
        <dbReference type="SAM" id="MobiDB-lite"/>
    </source>
</evidence>
<dbReference type="Proteomes" id="UP001221757">
    <property type="component" value="Unassembled WGS sequence"/>
</dbReference>
<evidence type="ECO:0000313" key="3">
    <source>
        <dbReference type="Proteomes" id="UP001221757"/>
    </source>
</evidence>
<evidence type="ECO:0000313" key="2">
    <source>
        <dbReference type="EMBL" id="KAJ7681263.1"/>
    </source>
</evidence>